<proteinExistence type="predicted"/>
<dbReference type="PANTHER" id="PTHR47018:SF1">
    <property type="entry name" value="TESMIN_TSO1-LIKE CXC DOMAIN-CONTAINING PROTEIN"/>
    <property type="match status" value="1"/>
</dbReference>
<reference evidence="1 2" key="1">
    <citation type="submission" date="2023-02" db="EMBL/GenBank/DDBJ databases">
        <title>LHISI_Scaffold_Assembly.</title>
        <authorList>
            <person name="Stuart O.P."/>
            <person name="Cleave R."/>
            <person name="Magrath M.J.L."/>
            <person name="Mikheyev A.S."/>
        </authorList>
    </citation>
    <scope>NUCLEOTIDE SEQUENCE [LARGE SCALE GENOMIC DNA]</scope>
    <source>
        <strain evidence="1">Daus_M_001</strain>
        <tissue evidence="1">Leg muscle</tissue>
    </source>
</reference>
<name>A0ABQ9HU13_9NEOP</name>
<comment type="caution">
    <text evidence="1">The sequence shown here is derived from an EMBL/GenBank/DDBJ whole genome shotgun (WGS) entry which is preliminary data.</text>
</comment>
<protein>
    <submittedName>
        <fullName evidence="1">Uncharacterized protein</fullName>
    </submittedName>
</protein>
<gene>
    <name evidence="1" type="ORF">PR048_014049</name>
</gene>
<sequence>MPKLKCMHQLAEEKDGYEEDFAVDLVEEDWGSGGYQLEILASSSKHSSLSQFILTLRSFSLIKSVVRHMGHTWAIWPVMGRVWLVIGATEGLAMVPGACQLLANCLPKGDDLLVRLLASDLDEPSSIPSGITPGYSHVGIVANDAAGRRVLSQGSPVSPGLAFWRCSPHFTPIGSRISLCCKPPKTLDSITLTAAETIISWLPVAKKASCRLAIVRARDPKIQKIRRFSVFFIYALNSVFRHCGLRFRVFTVRFRKTFVKFMPASTPPPPTTYAETYPRAPEVLPPPSGDTTAPKFVTMLRNIWKYRLEMARAAPFMSAHVVVDWPCEAARANRDSNGLVEELANCTDNETFRYWYQFLRTLFPVLRDLTRAQRKGNWDLSISALMEIYAQFQAGHFVVKNAQRKCSCVAMDQALEQNYNKPAIGHGGIIVVTRKKEAVTNTLYITSFQKNITAADEQRVRRIMNFMEAQGNPSNYKSSKWGKKLQNITTKQKIDHPKSIHLLNYKQIGEKAHSLFRKERFEEKSLGVVDPIKKLKNHSENIRNGIIEENLSLTSHHEEAGERILTHISHMTLTSNCTISLPRDLENIGLQELWVAFGVGRTLPYIPLHSLVTENRVSRTVLMSLPVIHYLTGCDTTSKVSTIIAVWKTAESYAADLLFDFGKEPLTEDMEKRRLSGLTLRVSTSRRTPQLDVKRSIRTLETREIRTKRFKEQEFRLTYSEALLVSARNGITVLHTVTYCSISHSTCKYTETKLSPLVANASWDCIVTPSSVLRDTLQLARRLTSMLAALTADSLAAVCVCLLGGGGKGRRWLEREASQRRPTRESAMAYPTTIPKSLFSLFLCVSKKFKSKYDIAYIKVNYATIELKRLLIHRLPINQSLLSLVCTAREKAREMENNTVTLKKKRIQPPPWAFSRQNLSYNLSLPD</sequence>
<evidence type="ECO:0000313" key="1">
    <source>
        <dbReference type="EMBL" id="KAJ8887831.1"/>
    </source>
</evidence>
<organism evidence="1 2">
    <name type="scientific">Dryococelus australis</name>
    <dbReference type="NCBI Taxonomy" id="614101"/>
    <lineage>
        <taxon>Eukaryota</taxon>
        <taxon>Metazoa</taxon>
        <taxon>Ecdysozoa</taxon>
        <taxon>Arthropoda</taxon>
        <taxon>Hexapoda</taxon>
        <taxon>Insecta</taxon>
        <taxon>Pterygota</taxon>
        <taxon>Neoptera</taxon>
        <taxon>Polyneoptera</taxon>
        <taxon>Phasmatodea</taxon>
        <taxon>Verophasmatodea</taxon>
        <taxon>Anareolatae</taxon>
        <taxon>Phasmatidae</taxon>
        <taxon>Eurycanthinae</taxon>
        <taxon>Dryococelus</taxon>
    </lineage>
</organism>
<dbReference type="EMBL" id="JARBHB010000004">
    <property type="protein sequence ID" value="KAJ8887831.1"/>
    <property type="molecule type" value="Genomic_DNA"/>
</dbReference>
<dbReference type="PANTHER" id="PTHR47018">
    <property type="entry name" value="CXC DOMAIN-CONTAINING PROTEIN-RELATED"/>
    <property type="match status" value="1"/>
</dbReference>
<keyword evidence="2" id="KW-1185">Reference proteome</keyword>
<accession>A0ABQ9HU13</accession>
<evidence type="ECO:0000313" key="2">
    <source>
        <dbReference type="Proteomes" id="UP001159363"/>
    </source>
</evidence>
<dbReference type="Proteomes" id="UP001159363">
    <property type="component" value="Chromosome X"/>
</dbReference>